<dbReference type="EC" id="3.1.26.4" evidence="2"/>
<dbReference type="CDD" id="cd01647">
    <property type="entry name" value="RT_LTR"/>
    <property type="match status" value="1"/>
</dbReference>
<dbReference type="Gene3D" id="3.10.10.10">
    <property type="entry name" value="HIV Type 1 Reverse Transcriptase, subunit A, domain 1"/>
    <property type="match status" value="1"/>
</dbReference>
<dbReference type="SUPFAM" id="SSF56672">
    <property type="entry name" value="DNA/RNA polymerases"/>
    <property type="match status" value="1"/>
</dbReference>
<dbReference type="PANTHER" id="PTHR37984:SF5">
    <property type="entry name" value="PROTEIN NYNRIN-LIKE"/>
    <property type="match status" value="1"/>
</dbReference>
<dbReference type="GO" id="GO:0004523">
    <property type="term" value="F:RNA-DNA hybrid ribonuclease activity"/>
    <property type="evidence" value="ECO:0007669"/>
    <property type="project" value="UniProtKB-EC"/>
</dbReference>
<dbReference type="Gene3D" id="3.30.70.270">
    <property type="match status" value="2"/>
</dbReference>
<comment type="similarity">
    <text evidence="1">Belongs to the beta type-B retroviral polymerase family. HERV class-II K(HML-2) pol subfamily.</text>
</comment>
<gene>
    <name evidence="4" type="ORF">NDU88_004518</name>
</gene>
<dbReference type="EMBL" id="JANPWB010000007">
    <property type="protein sequence ID" value="KAJ1172674.1"/>
    <property type="molecule type" value="Genomic_DNA"/>
</dbReference>
<dbReference type="InterPro" id="IPR050951">
    <property type="entry name" value="Retrovirus_Pol_polyprotein"/>
</dbReference>
<dbReference type="AlphaFoldDB" id="A0AAV7T9L2"/>
<feature type="non-terminal residue" evidence="4">
    <location>
        <position position="341"/>
    </location>
</feature>
<comment type="caution">
    <text evidence="4">The sequence shown here is derived from an EMBL/GenBank/DDBJ whole genome shotgun (WGS) entry which is preliminary data.</text>
</comment>
<dbReference type="PROSITE" id="PS50878">
    <property type="entry name" value="RT_POL"/>
    <property type="match status" value="1"/>
</dbReference>
<organism evidence="4 5">
    <name type="scientific">Pleurodeles waltl</name>
    <name type="common">Iberian ribbed newt</name>
    <dbReference type="NCBI Taxonomy" id="8319"/>
    <lineage>
        <taxon>Eukaryota</taxon>
        <taxon>Metazoa</taxon>
        <taxon>Chordata</taxon>
        <taxon>Craniata</taxon>
        <taxon>Vertebrata</taxon>
        <taxon>Euteleostomi</taxon>
        <taxon>Amphibia</taxon>
        <taxon>Batrachia</taxon>
        <taxon>Caudata</taxon>
        <taxon>Salamandroidea</taxon>
        <taxon>Salamandridae</taxon>
        <taxon>Pleurodelinae</taxon>
        <taxon>Pleurodeles</taxon>
    </lineage>
</organism>
<dbReference type="Pfam" id="PF00078">
    <property type="entry name" value="RVT_1"/>
    <property type="match status" value="1"/>
</dbReference>
<evidence type="ECO:0000313" key="5">
    <source>
        <dbReference type="Proteomes" id="UP001066276"/>
    </source>
</evidence>
<reference evidence="4" key="1">
    <citation type="journal article" date="2022" name="bioRxiv">
        <title>Sequencing and chromosome-scale assembly of the giantPleurodeles waltlgenome.</title>
        <authorList>
            <person name="Brown T."/>
            <person name="Elewa A."/>
            <person name="Iarovenko S."/>
            <person name="Subramanian E."/>
            <person name="Araus A.J."/>
            <person name="Petzold A."/>
            <person name="Susuki M."/>
            <person name="Suzuki K.-i.T."/>
            <person name="Hayashi T."/>
            <person name="Toyoda A."/>
            <person name="Oliveira C."/>
            <person name="Osipova E."/>
            <person name="Leigh N.D."/>
            <person name="Simon A."/>
            <person name="Yun M.H."/>
        </authorList>
    </citation>
    <scope>NUCLEOTIDE SEQUENCE</scope>
    <source>
        <strain evidence="4">20211129_DDA</strain>
        <tissue evidence="4">Liver</tissue>
    </source>
</reference>
<feature type="domain" description="Reverse transcriptase" evidence="3">
    <location>
        <begin position="100"/>
        <end position="277"/>
    </location>
</feature>
<evidence type="ECO:0000313" key="4">
    <source>
        <dbReference type="EMBL" id="KAJ1172674.1"/>
    </source>
</evidence>
<keyword evidence="5" id="KW-1185">Reference proteome</keyword>
<evidence type="ECO:0000256" key="1">
    <source>
        <dbReference type="ARBA" id="ARBA00010879"/>
    </source>
</evidence>
<dbReference type="Proteomes" id="UP001066276">
    <property type="component" value="Chromosome 4_1"/>
</dbReference>
<dbReference type="InterPro" id="IPR043128">
    <property type="entry name" value="Rev_trsase/Diguanyl_cyclase"/>
</dbReference>
<dbReference type="InterPro" id="IPR043502">
    <property type="entry name" value="DNA/RNA_pol_sf"/>
</dbReference>
<dbReference type="PANTHER" id="PTHR37984">
    <property type="entry name" value="PROTEIN CBG26694"/>
    <property type="match status" value="1"/>
</dbReference>
<feature type="non-terminal residue" evidence="4">
    <location>
        <position position="1"/>
    </location>
</feature>
<protein>
    <recommendedName>
        <fullName evidence="2">ribonuclease H</fullName>
        <ecNumber evidence="2">3.1.26.4</ecNumber>
    </recommendedName>
</protein>
<accession>A0AAV7T9L2</accession>
<sequence length="341" mass="39326">KLYVAKEGPSVLGWLDQRALNIVLDPNGVEQVKIVNDNRDYSITLRDKFPELFSGKIGALKDFTHRIVLKVNAVPRVHKSRNIPWVIRDEVNKELESLLQRGIIEEVDASEWISPLVAVRKANGKIRLCIDLRYLNDNIVVERFPLPRISEMIALTKNMEWFTSIDLPSAYHQVRLHEDSKNLTAFMTPQGCFRYVRMPFGLASAAAVFQKLMHKLFKDVEGVIVFQDDILIMGKNRMQHDERVNRVLGIQREKGLTAEFSKCTFGVQHLNYLGHEITMSGIRPKKELLSAIRGAPSPNNKDELRSFLGLAEFYARFVRNFSEKTFNLRQLLKERCKFAWT</sequence>
<evidence type="ECO:0000256" key="2">
    <source>
        <dbReference type="ARBA" id="ARBA00012180"/>
    </source>
</evidence>
<name>A0AAV7T9L2_PLEWA</name>
<dbReference type="InterPro" id="IPR000477">
    <property type="entry name" value="RT_dom"/>
</dbReference>
<proteinExistence type="inferred from homology"/>
<evidence type="ECO:0000259" key="3">
    <source>
        <dbReference type="PROSITE" id="PS50878"/>
    </source>
</evidence>